<proteinExistence type="predicted"/>
<dbReference type="SMART" id="SM00829">
    <property type="entry name" value="PKS_ER"/>
    <property type="match status" value="1"/>
</dbReference>
<evidence type="ECO:0000313" key="3">
    <source>
        <dbReference type="Proteomes" id="UP000214603"/>
    </source>
</evidence>
<dbReference type="InterPro" id="IPR036291">
    <property type="entry name" value="NAD(P)-bd_dom_sf"/>
</dbReference>
<dbReference type="SUPFAM" id="SSF50129">
    <property type="entry name" value="GroES-like"/>
    <property type="match status" value="1"/>
</dbReference>
<dbReference type="EMBL" id="NJIH01000003">
    <property type="protein sequence ID" value="OWT63950.1"/>
    <property type="molecule type" value="Genomic_DNA"/>
</dbReference>
<dbReference type="GO" id="GO:0043957">
    <property type="term" value="F:acryloyl-CoA reductase (NADPH) activity"/>
    <property type="evidence" value="ECO:0007669"/>
    <property type="project" value="TreeGrafter"/>
</dbReference>
<accession>A0A225MVV0</accession>
<dbReference type="Pfam" id="PF00107">
    <property type="entry name" value="ADH_zinc_N"/>
    <property type="match status" value="1"/>
</dbReference>
<protein>
    <submittedName>
        <fullName evidence="2">Oxidoreductase</fullName>
    </submittedName>
</protein>
<dbReference type="AlphaFoldDB" id="A0A225MVV0"/>
<evidence type="ECO:0000259" key="1">
    <source>
        <dbReference type="SMART" id="SM00829"/>
    </source>
</evidence>
<dbReference type="PANTHER" id="PTHR43677:SF1">
    <property type="entry name" value="ACRYLYL-COA REDUCTASE ACUI-RELATED"/>
    <property type="match status" value="1"/>
</dbReference>
<evidence type="ECO:0000313" key="2">
    <source>
        <dbReference type="EMBL" id="OWT63950.1"/>
    </source>
</evidence>
<dbReference type="RefSeq" id="WP_088602530.1">
    <property type="nucleotide sequence ID" value="NZ_NJIH01000003.1"/>
</dbReference>
<reference evidence="3" key="1">
    <citation type="submission" date="2017-06" db="EMBL/GenBank/DDBJ databases">
        <title>Herbaspirillum phytohormonus sp. nov., isolated from the root nodule of Robinia pseudoacacia in lead-zinc mine.</title>
        <authorList>
            <person name="Fan M."/>
            <person name="Lin Y."/>
        </authorList>
    </citation>
    <scope>NUCLEOTIDE SEQUENCE [LARGE SCALE GENOMIC DNA]</scope>
    <source>
        <strain evidence="3">SC-089</strain>
    </source>
</reference>
<dbReference type="Proteomes" id="UP000214603">
    <property type="component" value="Unassembled WGS sequence"/>
</dbReference>
<dbReference type="OrthoDB" id="5484143at2"/>
<name>A0A225MVV0_9BURK</name>
<dbReference type="SUPFAM" id="SSF51735">
    <property type="entry name" value="NAD(P)-binding Rossmann-fold domains"/>
    <property type="match status" value="1"/>
</dbReference>
<dbReference type="InterPro" id="IPR013154">
    <property type="entry name" value="ADH-like_N"/>
</dbReference>
<dbReference type="InterPro" id="IPR051397">
    <property type="entry name" value="Zn-ADH-like_protein"/>
</dbReference>
<dbReference type="Gene3D" id="3.90.180.10">
    <property type="entry name" value="Medium-chain alcohol dehydrogenases, catalytic domain"/>
    <property type="match status" value="1"/>
</dbReference>
<gene>
    <name evidence="2" type="ORF">CEY11_06525</name>
</gene>
<dbReference type="InterPro" id="IPR020843">
    <property type="entry name" value="ER"/>
</dbReference>
<dbReference type="CDD" id="cd05280">
    <property type="entry name" value="MDR_yhdh_yhfp"/>
    <property type="match status" value="1"/>
</dbReference>
<dbReference type="Gene3D" id="3.40.50.720">
    <property type="entry name" value="NAD(P)-binding Rossmann-like Domain"/>
    <property type="match status" value="1"/>
</dbReference>
<dbReference type="Pfam" id="PF08240">
    <property type="entry name" value="ADH_N"/>
    <property type="match status" value="1"/>
</dbReference>
<dbReference type="InterPro" id="IPR011032">
    <property type="entry name" value="GroES-like_sf"/>
</dbReference>
<dbReference type="PANTHER" id="PTHR43677">
    <property type="entry name" value="SHORT-CHAIN DEHYDROGENASE/REDUCTASE"/>
    <property type="match status" value="1"/>
</dbReference>
<dbReference type="NCBIfam" id="TIGR02823">
    <property type="entry name" value="oxido_YhdH"/>
    <property type="match status" value="1"/>
</dbReference>
<dbReference type="InterPro" id="IPR013149">
    <property type="entry name" value="ADH-like_C"/>
</dbReference>
<organism evidence="2 3">
    <name type="scientific">Candidimonas nitroreducens</name>
    <dbReference type="NCBI Taxonomy" id="683354"/>
    <lineage>
        <taxon>Bacteria</taxon>
        <taxon>Pseudomonadati</taxon>
        <taxon>Pseudomonadota</taxon>
        <taxon>Betaproteobacteria</taxon>
        <taxon>Burkholderiales</taxon>
        <taxon>Alcaligenaceae</taxon>
        <taxon>Candidimonas</taxon>
    </lineage>
</organism>
<feature type="domain" description="Enoyl reductase (ER)" evidence="1">
    <location>
        <begin position="10"/>
        <end position="327"/>
    </location>
</feature>
<keyword evidence="3" id="KW-1185">Reference proteome</keyword>
<comment type="caution">
    <text evidence="2">The sequence shown here is derived from an EMBL/GenBank/DDBJ whole genome shotgun (WGS) entry which is preliminary data.</text>
</comment>
<sequence length="336" mass="36284">MNTFKAFRVHTIDSEAVCRFENLDLGDLDPGAVTIRVAFSAVNYKDAMAARGVGKNVRTDRPCVTGVDLSGIVISSQDPRFMKGDSVIATNYGLGNTHDGGYSEYARIPADWIVPLPTGLSLYEAMALGTSGLTAALAVDRLEQSGLSPDSGPIAVTGASGGVGCLAVDILAGRGYEVVAISGKPEQIDFLKSIGATRVMHREEFLSRKAPLVTNPEFAGAIDNVGGIMLDRLTAQLRPHGKVAISGMVQIELQSTVLPFVLRSIDILGINVSRQLAMPERLHLWKRLATDLKPRYLNMISRPIEFEKLDQVMDSFFNVSTVGRVVIEINDKAPNR</sequence>
<dbReference type="InterPro" id="IPR014188">
    <property type="entry name" value="Acrylyl-CoA_reductase_AcuI"/>
</dbReference>